<evidence type="ECO:0000256" key="5">
    <source>
        <dbReference type="ARBA" id="ARBA00022842"/>
    </source>
</evidence>
<comment type="similarity">
    <text evidence="2 6">Belongs to the FPP/GGPP synthase family.</text>
</comment>
<evidence type="ECO:0000256" key="1">
    <source>
        <dbReference type="ARBA" id="ARBA00001946"/>
    </source>
</evidence>
<keyword evidence="8" id="KW-1185">Reference proteome</keyword>
<comment type="cofactor">
    <cofactor evidence="1">
        <name>Mg(2+)</name>
        <dbReference type="ChEBI" id="CHEBI:18420"/>
    </cofactor>
</comment>
<dbReference type="STRING" id="1150600.ADIARSV_1026"/>
<reference evidence="7 8" key="1">
    <citation type="journal article" date="2013" name="Genome Announc.">
        <title>Draft Genome Sequence of Arcticibacter svalbardensis Strain MN12-7T, a Member of the Family Sphingobacteriaceae Isolated from an Arctic Soil Sample.</title>
        <authorList>
            <person name="Shivaji S."/>
            <person name="Ara S."/>
            <person name="Prasad S."/>
            <person name="Manasa B.P."/>
            <person name="Begum Z."/>
            <person name="Singh A."/>
            <person name="Kumar Pinnaka A."/>
        </authorList>
    </citation>
    <scope>NUCLEOTIDE SEQUENCE [LARGE SCALE GENOMIC DNA]</scope>
    <source>
        <strain evidence="7 8">MN12-7</strain>
    </source>
</reference>
<dbReference type="GO" id="GO:0008299">
    <property type="term" value="P:isoprenoid biosynthetic process"/>
    <property type="evidence" value="ECO:0007669"/>
    <property type="project" value="InterPro"/>
</dbReference>
<evidence type="ECO:0000256" key="6">
    <source>
        <dbReference type="RuleBase" id="RU004466"/>
    </source>
</evidence>
<dbReference type="Gene3D" id="1.10.600.10">
    <property type="entry name" value="Farnesyl Diphosphate Synthase"/>
    <property type="match status" value="1"/>
</dbReference>
<dbReference type="SFLD" id="SFLDS00005">
    <property type="entry name" value="Isoprenoid_Synthase_Type_I"/>
    <property type="match status" value="1"/>
</dbReference>
<accession>R9GVN6</accession>
<dbReference type="InterPro" id="IPR008949">
    <property type="entry name" value="Isoprenoid_synthase_dom_sf"/>
</dbReference>
<evidence type="ECO:0000313" key="7">
    <source>
        <dbReference type="EMBL" id="EOR95713.1"/>
    </source>
</evidence>
<dbReference type="GO" id="GO:0004659">
    <property type="term" value="F:prenyltransferase activity"/>
    <property type="evidence" value="ECO:0007669"/>
    <property type="project" value="InterPro"/>
</dbReference>
<dbReference type="PROSITE" id="PS00444">
    <property type="entry name" value="POLYPRENYL_SYNTHASE_2"/>
    <property type="match status" value="1"/>
</dbReference>
<keyword evidence="4" id="KW-0479">Metal-binding</keyword>
<dbReference type="PATRIC" id="fig|1150600.3.peg.1008"/>
<keyword evidence="3 6" id="KW-0808">Transferase</keyword>
<dbReference type="CDD" id="cd00685">
    <property type="entry name" value="Trans_IPPS_HT"/>
    <property type="match status" value="1"/>
</dbReference>
<proteinExistence type="inferred from homology"/>
<dbReference type="InterPro" id="IPR033749">
    <property type="entry name" value="Polyprenyl_synt_CS"/>
</dbReference>
<dbReference type="PANTHER" id="PTHR12001">
    <property type="entry name" value="GERANYLGERANYL PYROPHOSPHATE SYNTHASE"/>
    <property type="match status" value="1"/>
</dbReference>
<comment type="caution">
    <text evidence="7">The sequence shown here is derived from an EMBL/GenBank/DDBJ whole genome shotgun (WGS) entry which is preliminary data.</text>
</comment>
<dbReference type="GO" id="GO:0046872">
    <property type="term" value="F:metal ion binding"/>
    <property type="evidence" value="ECO:0007669"/>
    <property type="project" value="UniProtKB-KW"/>
</dbReference>
<dbReference type="PANTHER" id="PTHR12001:SF85">
    <property type="entry name" value="SHORT CHAIN ISOPRENYL DIPHOSPHATE SYNTHASE"/>
    <property type="match status" value="1"/>
</dbReference>
<dbReference type="Proteomes" id="UP000014174">
    <property type="component" value="Unassembled WGS sequence"/>
</dbReference>
<dbReference type="AlphaFoldDB" id="R9GVN6"/>
<evidence type="ECO:0000313" key="8">
    <source>
        <dbReference type="Proteomes" id="UP000014174"/>
    </source>
</evidence>
<evidence type="ECO:0000256" key="4">
    <source>
        <dbReference type="ARBA" id="ARBA00022723"/>
    </source>
</evidence>
<evidence type="ECO:0000256" key="3">
    <source>
        <dbReference type="ARBA" id="ARBA00022679"/>
    </source>
</evidence>
<name>R9GVN6_9SPHI</name>
<sequence>MLDGPITAALDAAVAIEVFHNFTLMHDDIMDKAPLRRGKATVHSKWNDNIAILSGDVMLIESYKLLLGSVESSILKEVLDVFNDTAAGVCQGQQIDMNFEITDEVSVAQYMEMIRLKTAVLLGGSLKIGALISKASTAVADELYNFGVNVGIAFQLQDDILDVYGDPEKFGKQVGGDILSNKKTFLLIKALELADELDKEELTYWINARDFDPASKINSVTGIYNRLGLRPLAEEEMNHYARKGLAALDQVSVAQEKKQALAEFAGQLLTREA</sequence>
<dbReference type="EMBL" id="AQPN01000043">
    <property type="protein sequence ID" value="EOR95713.1"/>
    <property type="molecule type" value="Genomic_DNA"/>
</dbReference>
<gene>
    <name evidence="7" type="ORF">ADIARSV_1026</name>
</gene>
<keyword evidence="5" id="KW-0460">Magnesium</keyword>
<dbReference type="PROSITE" id="PS00723">
    <property type="entry name" value="POLYPRENYL_SYNTHASE_1"/>
    <property type="match status" value="1"/>
</dbReference>
<dbReference type="SUPFAM" id="SSF48576">
    <property type="entry name" value="Terpenoid synthases"/>
    <property type="match status" value="1"/>
</dbReference>
<protein>
    <submittedName>
        <fullName evidence="7">Geranylgeranyl pyrophosphate synthetase (Ggpp synthetase)</fullName>
    </submittedName>
</protein>
<organism evidence="7 8">
    <name type="scientific">Arcticibacter svalbardensis MN12-7</name>
    <dbReference type="NCBI Taxonomy" id="1150600"/>
    <lineage>
        <taxon>Bacteria</taxon>
        <taxon>Pseudomonadati</taxon>
        <taxon>Bacteroidota</taxon>
        <taxon>Sphingobacteriia</taxon>
        <taxon>Sphingobacteriales</taxon>
        <taxon>Sphingobacteriaceae</taxon>
        <taxon>Arcticibacter</taxon>
    </lineage>
</organism>
<evidence type="ECO:0000256" key="2">
    <source>
        <dbReference type="ARBA" id="ARBA00006706"/>
    </source>
</evidence>
<dbReference type="Pfam" id="PF00348">
    <property type="entry name" value="polyprenyl_synt"/>
    <property type="match status" value="1"/>
</dbReference>
<dbReference type="eggNOG" id="COG0142">
    <property type="taxonomic scope" value="Bacteria"/>
</dbReference>
<dbReference type="InterPro" id="IPR000092">
    <property type="entry name" value="Polyprenyl_synt"/>
</dbReference>